<evidence type="ECO:0000259" key="1">
    <source>
        <dbReference type="Pfam" id="PF05003"/>
    </source>
</evidence>
<comment type="caution">
    <text evidence="3">The sequence shown here is derived from an EMBL/GenBank/DDBJ whole genome shotgun (WGS) entry which is preliminary data.</text>
</comment>
<accession>A0AAX6E265</accession>
<feature type="domain" description="DUF3475" evidence="2">
    <location>
        <begin position="37"/>
        <end position="93"/>
    </location>
</feature>
<reference evidence="3" key="1">
    <citation type="journal article" date="2023" name="GigaByte">
        <title>Genome assembly of the bearded iris, Iris pallida Lam.</title>
        <authorList>
            <person name="Bruccoleri R.E."/>
            <person name="Oakeley E.J."/>
            <person name="Faust A.M.E."/>
            <person name="Altorfer M."/>
            <person name="Dessus-Babus S."/>
            <person name="Burckhardt D."/>
            <person name="Oertli M."/>
            <person name="Naumann U."/>
            <person name="Petersen F."/>
            <person name="Wong J."/>
        </authorList>
    </citation>
    <scope>NUCLEOTIDE SEQUENCE</scope>
    <source>
        <strain evidence="3">GSM-AAB239-AS_SAM_17_03QT</strain>
    </source>
</reference>
<dbReference type="InterPro" id="IPR021864">
    <property type="entry name" value="DUF3475"/>
</dbReference>
<protein>
    <submittedName>
        <fullName evidence="3">Uncharacterized protein</fullName>
    </submittedName>
</protein>
<gene>
    <name evidence="3" type="ORF">M6B38_212905</name>
</gene>
<feature type="domain" description="DUF668" evidence="1">
    <location>
        <begin position="298"/>
        <end position="386"/>
    </location>
</feature>
<dbReference type="GO" id="GO:0045927">
    <property type="term" value="P:positive regulation of growth"/>
    <property type="evidence" value="ECO:0007669"/>
    <property type="project" value="InterPro"/>
</dbReference>
<proteinExistence type="predicted"/>
<dbReference type="Proteomes" id="UP001140949">
    <property type="component" value="Unassembled WGS sequence"/>
</dbReference>
<dbReference type="AlphaFoldDB" id="A0AAX6E265"/>
<dbReference type="EMBL" id="JANAVB010040419">
    <property type="protein sequence ID" value="KAJ6798049.1"/>
    <property type="molecule type" value="Genomic_DNA"/>
</dbReference>
<dbReference type="Pfam" id="PF05003">
    <property type="entry name" value="DUF668"/>
    <property type="match status" value="1"/>
</dbReference>
<organism evidence="3 4">
    <name type="scientific">Iris pallida</name>
    <name type="common">Sweet iris</name>
    <dbReference type="NCBI Taxonomy" id="29817"/>
    <lineage>
        <taxon>Eukaryota</taxon>
        <taxon>Viridiplantae</taxon>
        <taxon>Streptophyta</taxon>
        <taxon>Embryophyta</taxon>
        <taxon>Tracheophyta</taxon>
        <taxon>Spermatophyta</taxon>
        <taxon>Magnoliopsida</taxon>
        <taxon>Liliopsida</taxon>
        <taxon>Asparagales</taxon>
        <taxon>Iridaceae</taxon>
        <taxon>Iridoideae</taxon>
        <taxon>Irideae</taxon>
        <taxon>Iris</taxon>
    </lineage>
</organism>
<name>A0AAX6E265_IRIPA</name>
<evidence type="ECO:0000313" key="3">
    <source>
        <dbReference type="EMBL" id="KAJ6798049.1"/>
    </source>
</evidence>
<sequence>MAPDSWLNKVKSAIIDSVKYTMSPEAIGARRKPSVEILAFEVSSLMSKLVHLWRTLSDAQISRLRHETIVLEGVRKIVSDDDSFLLSLACAELTGTLRLVAESTSMLSRRCNDPELRQFDRILKEFTDTGRDANRWVMTWKEMDAKAKKMDRYIASTAALYKELDDLSDAETVLKKLVHSSHNLNNSKLATISDMQQKIFWQRQEVKYLRQTSLWGCSFDVAISLLARSTCTMLARIKSVFGVGQETHPAAASLPRSMSVSAVVYPSSDTVSPRAMSPTDQCGLFESSSVMTTPPATTLGSYALALHYANVIVVIEKMIRTPRAVGPEARDDLYGMLPTSLRGQLRARLKGVGWGVARDVRLAAEWKAAMGRIVVWLLPVAQSTIRWQGERSFERKSAAAAPRTNVLLLQTLYFANREKVEAAVAELLVGLNYVWRFEMEMCLDMD</sequence>
<reference evidence="3" key="2">
    <citation type="submission" date="2023-04" db="EMBL/GenBank/DDBJ databases">
        <authorList>
            <person name="Bruccoleri R.E."/>
            <person name="Oakeley E.J."/>
            <person name="Faust A.-M."/>
            <person name="Dessus-Babus S."/>
            <person name="Altorfer M."/>
            <person name="Burckhardt D."/>
            <person name="Oertli M."/>
            <person name="Naumann U."/>
            <person name="Petersen F."/>
            <person name="Wong J."/>
        </authorList>
    </citation>
    <scope>NUCLEOTIDE SEQUENCE</scope>
    <source>
        <strain evidence="3">GSM-AAB239-AS_SAM_17_03QT</strain>
        <tissue evidence="3">Leaf</tissue>
    </source>
</reference>
<evidence type="ECO:0000313" key="4">
    <source>
        <dbReference type="Proteomes" id="UP001140949"/>
    </source>
</evidence>
<keyword evidence="4" id="KW-1185">Reference proteome</keyword>
<evidence type="ECO:0000259" key="2">
    <source>
        <dbReference type="Pfam" id="PF11961"/>
    </source>
</evidence>
<dbReference type="PANTHER" id="PTHR31371">
    <property type="entry name" value="BNAC09G50660D PROTEIN"/>
    <property type="match status" value="1"/>
</dbReference>
<dbReference type="Pfam" id="PF11961">
    <property type="entry name" value="DUF3475"/>
    <property type="match status" value="1"/>
</dbReference>
<dbReference type="PANTHER" id="PTHR31371:SF14">
    <property type="entry name" value="SIMILARITY TO UNKNOWN PROTEIN"/>
    <property type="match status" value="1"/>
</dbReference>
<dbReference type="InterPro" id="IPR007700">
    <property type="entry name" value="DUF668"/>
</dbReference>